<feature type="domain" description="Peptidase M1 membrane alanine aminopeptidase" evidence="13">
    <location>
        <begin position="229"/>
        <end position="422"/>
    </location>
</feature>
<evidence type="ECO:0000259" key="13">
    <source>
        <dbReference type="Pfam" id="PF01433"/>
    </source>
</evidence>
<dbReference type="EMBL" id="CP023994">
    <property type="protein sequence ID" value="AWR22200.1"/>
    <property type="molecule type" value="Genomic_DNA"/>
</dbReference>
<evidence type="ECO:0000256" key="5">
    <source>
        <dbReference type="ARBA" id="ARBA00015611"/>
    </source>
</evidence>
<evidence type="ECO:0000256" key="7">
    <source>
        <dbReference type="ARBA" id="ARBA00022723"/>
    </source>
</evidence>
<comment type="similarity">
    <text evidence="3">Belongs to the peptidase M1 family.</text>
</comment>
<evidence type="ECO:0000256" key="6">
    <source>
        <dbReference type="ARBA" id="ARBA00022670"/>
    </source>
</evidence>
<dbReference type="InterPro" id="IPR001930">
    <property type="entry name" value="Peptidase_M1"/>
</dbReference>
<evidence type="ECO:0000256" key="2">
    <source>
        <dbReference type="ARBA" id="ARBA00001947"/>
    </source>
</evidence>
<gene>
    <name evidence="15" type="ORF">AURMO_01617</name>
</gene>
<organism evidence="15 16">
    <name type="scientific">Aurantimicrobium photophilum</name>
    <dbReference type="NCBI Taxonomy" id="1987356"/>
    <lineage>
        <taxon>Bacteria</taxon>
        <taxon>Bacillati</taxon>
        <taxon>Actinomycetota</taxon>
        <taxon>Actinomycetes</taxon>
        <taxon>Micrococcales</taxon>
        <taxon>Microbacteriaceae</taxon>
        <taxon>Aurantimicrobium</taxon>
    </lineage>
</organism>
<proteinExistence type="inferred from homology"/>
<dbReference type="GO" id="GO:0006508">
    <property type="term" value="P:proteolysis"/>
    <property type="evidence" value="ECO:0007669"/>
    <property type="project" value="UniProtKB-KW"/>
</dbReference>
<evidence type="ECO:0000256" key="3">
    <source>
        <dbReference type="ARBA" id="ARBA00010136"/>
    </source>
</evidence>
<keyword evidence="9" id="KW-0862">Zinc</keyword>
<keyword evidence="15" id="KW-0031">Aminopeptidase</keyword>
<evidence type="ECO:0000313" key="16">
    <source>
        <dbReference type="Proteomes" id="UP000246894"/>
    </source>
</evidence>
<dbReference type="PANTHER" id="PTHR11533">
    <property type="entry name" value="PROTEASE M1 ZINC METALLOPROTEASE"/>
    <property type="match status" value="1"/>
</dbReference>
<dbReference type="Pfam" id="PF17900">
    <property type="entry name" value="Peptidase_M1_N"/>
    <property type="match status" value="1"/>
</dbReference>
<dbReference type="CDD" id="cd09603">
    <property type="entry name" value="M1_APN_like"/>
    <property type="match status" value="1"/>
</dbReference>
<keyword evidence="8 15" id="KW-0378">Hydrolase</keyword>
<evidence type="ECO:0000256" key="9">
    <source>
        <dbReference type="ARBA" id="ARBA00022833"/>
    </source>
</evidence>
<evidence type="ECO:0000259" key="14">
    <source>
        <dbReference type="Pfam" id="PF17900"/>
    </source>
</evidence>
<dbReference type="SUPFAM" id="SSF55486">
    <property type="entry name" value="Metalloproteases ('zincins'), catalytic domain"/>
    <property type="match status" value="1"/>
</dbReference>
<accession>A0A2Z3S0G0</accession>
<dbReference type="Gene3D" id="2.60.40.1730">
    <property type="entry name" value="tricorn interacting facor f3 domain"/>
    <property type="match status" value="1"/>
</dbReference>
<sequence>MIVAVDSYTPDSGSADFFIEHYALNLHYRMSSGHLKAVATLNVRLLRAVRQISLDISGLHVGKVSVESKANKNFKQSPTKLTVKLGEELAAGSTFELEIHYSGTPRPRSSRWGTVGWEELNDGVVVAAQPTGAPTWFPCNDLPRYKSTFEISLTTERSYSVAATGELMSTSEKSGLATWNFRQNIPTPTYLASIQIGRYRQREEELSGVTVHTFFPPANQSKITSDLSKLEDMLSFFNETFGEYPFQSYTVVVTADELEIPLEAQGMAIFGANHLNGTNPEERLVAHELAHQWFGNSVGIAQWSDIWLNEGFACYAEWLWSEKAGGITTQGMAESHHVLLRQLDQDLLLADPGPDLMFDDRVYKRGALTLHALRRAVGDKTFFAIVKKWVADHAHALGTTEDFIELCQKSTSENLGPLFERWLFQKALPALN</sequence>
<evidence type="ECO:0000256" key="11">
    <source>
        <dbReference type="ARBA" id="ARBA00029811"/>
    </source>
</evidence>
<feature type="domain" description="Aminopeptidase N-like N-terminal" evidence="14">
    <location>
        <begin position="20"/>
        <end position="191"/>
    </location>
</feature>
<evidence type="ECO:0000256" key="10">
    <source>
        <dbReference type="ARBA" id="ARBA00023049"/>
    </source>
</evidence>
<dbReference type="InterPro" id="IPR027268">
    <property type="entry name" value="Peptidase_M4/M1_CTD_sf"/>
</dbReference>
<dbReference type="Proteomes" id="UP000246894">
    <property type="component" value="Chromosome"/>
</dbReference>
<dbReference type="Pfam" id="PF01433">
    <property type="entry name" value="Peptidase_M1"/>
    <property type="match status" value="1"/>
</dbReference>
<keyword evidence="10" id="KW-0482">Metalloprotease</keyword>
<dbReference type="KEGG" id="aum:AURMO_01617"/>
<evidence type="ECO:0000256" key="12">
    <source>
        <dbReference type="ARBA" id="ARBA00031533"/>
    </source>
</evidence>
<dbReference type="PRINTS" id="PR00756">
    <property type="entry name" value="ALADIPTASE"/>
</dbReference>
<evidence type="ECO:0000256" key="8">
    <source>
        <dbReference type="ARBA" id="ARBA00022801"/>
    </source>
</evidence>
<dbReference type="InterPro" id="IPR042097">
    <property type="entry name" value="Aminopeptidase_N-like_N_sf"/>
</dbReference>
<dbReference type="InterPro" id="IPR050344">
    <property type="entry name" value="Peptidase_M1_aminopeptidases"/>
</dbReference>
<dbReference type="GO" id="GO:0008237">
    <property type="term" value="F:metallopeptidase activity"/>
    <property type="evidence" value="ECO:0007669"/>
    <property type="project" value="UniProtKB-KW"/>
</dbReference>
<evidence type="ECO:0000256" key="1">
    <source>
        <dbReference type="ARBA" id="ARBA00000098"/>
    </source>
</evidence>
<comment type="catalytic activity">
    <reaction evidence="1">
        <text>Release of an N-terminal amino acid, Xaa-|-Yaa- from a peptide, amide or arylamide. Xaa is preferably Ala, but may be most amino acids including Pro (slow action). When a terminal hydrophobic residue is followed by a prolyl residue, the two may be released as an intact Xaa-Pro dipeptide.</text>
        <dbReference type="EC" id="3.4.11.2"/>
    </reaction>
</comment>
<dbReference type="InterPro" id="IPR045357">
    <property type="entry name" value="Aminopeptidase_N-like_N"/>
</dbReference>
<evidence type="ECO:0000256" key="4">
    <source>
        <dbReference type="ARBA" id="ARBA00012564"/>
    </source>
</evidence>
<keyword evidence="6" id="KW-0645">Protease</keyword>
<dbReference type="GO" id="GO:0016285">
    <property type="term" value="F:alanyl aminopeptidase activity"/>
    <property type="evidence" value="ECO:0007669"/>
    <property type="project" value="UniProtKB-EC"/>
</dbReference>
<dbReference type="SUPFAM" id="SSF63737">
    <property type="entry name" value="Leukotriene A4 hydrolase N-terminal domain"/>
    <property type="match status" value="1"/>
</dbReference>
<name>A0A2Z3S0G0_9MICO</name>
<dbReference type="EC" id="3.4.11.2" evidence="4"/>
<comment type="cofactor">
    <cofactor evidence="2">
        <name>Zn(2+)</name>
        <dbReference type="ChEBI" id="CHEBI:29105"/>
    </cofactor>
</comment>
<keyword evidence="16" id="KW-1185">Reference proteome</keyword>
<reference evidence="15 16" key="1">
    <citation type="submission" date="2017-10" db="EMBL/GenBank/DDBJ databases">
        <title>Genome of an Actinobacterium that displays light-enhanced growth.</title>
        <authorList>
            <person name="Maresca J.A."/>
            <person name="Hempel P."/>
            <person name="Shevchenko O."/>
            <person name="Miller K.J."/>
            <person name="Hahn M.W."/>
        </authorList>
    </citation>
    <scope>NUCLEOTIDE SEQUENCE [LARGE SCALE GENOMIC DNA]</scope>
    <source>
        <strain evidence="15 16">MWH-Mo1</strain>
    </source>
</reference>
<dbReference type="Gene3D" id="1.10.390.10">
    <property type="entry name" value="Neutral Protease Domain 2"/>
    <property type="match status" value="1"/>
</dbReference>
<protein>
    <recommendedName>
        <fullName evidence="5">Aminopeptidase N</fullName>
        <ecNumber evidence="4">3.4.11.2</ecNumber>
    </recommendedName>
    <alternativeName>
        <fullName evidence="11">Alanine aminopeptidase</fullName>
    </alternativeName>
    <alternativeName>
        <fullName evidence="12">Lysyl aminopeptidase</fullName>
    </alternativeName>
</protein>
<dbReference type="GO" id="GO:0008270">
    <property type="term" value="F:zinc ion binding"/>
    <property type="evidence" value="ECO:0007669"/>
    <property type="project" value="InterPro"/>
</dbReference>
<keyword evidence="7" id="KW-0479">Metal-binding</keyword>
<dbReference type="AlphaFoldDB" id="A0A2Z3S0G0"/>
<dbReference type="InterPro" id="IPR014782">
    <property type="entry name" value="Peptidase_M1_dom"/>
</dbReference>
<evidence type="ECO:0000313" key="15">
    <source>
        <dbReference type="EMBL" id="AWR22200.1"/>
    </source>
</evidence>